<feature type="region of interest" description="Disordered" evidence="1">
    <location>
        <begin position="44"/>
        <end position="69"/>
    </location>
</feature>
<protein>
    <submittedName>
        <fullName evidence="2">Uncharacterized protein</fullName>
    </submittedName>
</protein>
<dbReference type="RefSeq" id="WP_253779014.1">
    <property type="nucleotide sequence ID" value="NZ_BAAAVE010000011.1"/>
</dbReference>
<dbReference type="Proteomes" id="UP001320766">
    <property type="component" value="Unassembled WGS sequence"/>
</dbReference>
<keyword evidence="3" id="KW-1185">Reference proteome</keyword>
<evidence type="ECO:0000256" key="1">
    <source>
        <dbReference type="SAM" id="MobiDB-lite"/>
    </source>
</evidence>
<gene>
    <name evidence="2" type="ORF">HD595_008188</name>
</gene>
<accession>A0ABT1KDH1</accession>
<reference evidence="2 3" key="1">
    <citation type="submission" date="2022-06" db="EMBL/GenBank/DDBJ databases">
        <title>Sequencing the genomes of 1000 actinobacteria strains.</title>
        <authorList>
            <person name="Klenk H.-P."/>
        </authorList>
    </citation>
    <scope>NUCLEOTIDE SEQUENCE [LARGE SCALE GENOMIC DNA]</scope>
    <source>
        <strain evidence="2 3">DSM 44170</strain>
    </source>
</reference>
<evidence type="ECO:0000313" key="2">
    <source>
        <dbReference type="EMBL" id="MCP2352066.1"/>
    </source>
</evidence>
<proteinExistence type="predicted"/>
<evidence type="ECO:0000313" key="3">
    <source>
        <dbReference type="Proteomes" id="UP001320766"/>
    </source>
</evidence>
<name>A0ABT1KDH1_9ACTN</name>
<sequence length="109" mass="10961">MVLRVSARAGRVPWPDGVAVVPGVPMAGVLAPGVLGAGVPAAGVSAGGRGPASRDGSTPHPVAASTRGTPRARIRRVDGTPVVTVRSLRGNSVRPFREGPRRGTISQVA</sequence>
<organism evidence="2 3">
    <name type="scientific">Nonomuraea roseoviolacea subsp. carminata</name>
    <dbReference type="NCBI Taxonomy" id="160689"/>
    <lineage>
        <taxon>Bacteria</taxon>
        <taxon>Bacillati</taxon>
        <taxon>Actinomycetota</taxon>
        <taxon>Actinomycetes</taxon>
        <taxon>Streptosporangiales</taxon>
        <taxon>Streptosporangiaceae</taxon>
        <taxon>Nonomuraea</taxon>
    </lineage>
</organism>
<comment type="caution">
    <text evidence="2">The sequence shown here is derived from an EMBL/GenBank/DDBJ whole genome shotgun (WGS) entry which is preliminary data.</text>
</comment>
<dbReference type="EMBL" id="JAMZEC010000001">
    <property type="protein sequence ID" value="MCP2352066.1"/>
    <property type="molecule type" value="Genomic_DNA"/>
</dbReference>